<accession>A0A0G1DAW6</accession>
<organism evidence="1 2">
    <name type="scientific">Candidatus Collierbacteria bacterium GW2011_GWC2_43_12</name>
    <dbReference type="NCBI Taxonomy" id="1618390"/>
    <lineage>
        <taxon>Bacteria</taxon>
        <taxon>Candidatus Collieribacteriota</taxon>
    </lineage>
</organism>
<evidence type="ECO:0000313" key="2">
    <source>
        <dbReference type="Proteomes" id="UP000033980"/>
    </source>
</evidence>
<evidence type="ECO:0000313" key="1">
    <source>
        <dbReference type="EMBL" id="KKS94814.1"/>
    </source>
</evidence>
<dbReference type="Proteomes" id="UP000033980">
    <property type="component" value="Unassembled WGS sequence"/>
</dbReference>
<proteinExistence type="predicted"/>
<evidence type="ECO:0008006" key="3">
    <source>
        <dbReference type="Google" id="ProtNLM"/>
    </source>
</evidence>
<dbReference type="AlphaFoldDB" id="A0A0G1DAW6"/>
<name>A0A0G1DAW6_9BACT</name>
<gene>
    <name evidence="1" type="ORF">UV68_C0002G0014</name>
</gene>
<comment type="caution">
    <text evidence="1">The sequence shown here is derived from an EMBL/GenBank/DDBJ whole genome shotgun (WGS) entry which is preliminary data.</text>
</comment>
<dbReference type="EMBL" id="LCFK01000002">
    <property type="protein sequence ID" value="KKS94814.1"/>
    <property type="molecule type" value="Genomic_DNA"/>
</dbReference>
<protein>
    <recommendedName>
        <fullName evidence="3">Helix-turn-helix domain-containing protein</fullName>
    </recommendedName>
</protein>
<sequence length="86" mass="9343">MSLSNIKTIEPNAIYKAEDAAELLQVDKSFVYKAYKSGDLDGKEMGRGVKFLGQDLLRYAGTATPIDERNKAISSAGVPSMDSVQK</sequence>
<reference evidence="1 2" key="1">
    <citation type="journal article" date="2015" name="Nature">
        <title>rRNA introns, odd ribosomes, and small enigmatic genomes across a large radiation of phyla.</title>
        <authorList>
            <person name="Brown C.T."/>
            <person name="Hug L.A."/>
            <person name="Thomas B.C."/>
            <person name="Sharon I."/>
            <person name="Castelle C.J."/>
            <person name="Singh A."/>
            <person name="Wilkins M.J."/>
            <person name="Williams K.H."/>
            <person name="Banfield J.F."/>
        </authorList>
    </citation>
    <scope>NUCLEOTIDE SEQUENCE [LARGE SCALE GENOMIC DNA]</scope>
</reference>